<evidence type="ECO:0000313" key="1">
    <source>
        <dbReference type="EMBL" id="JAD52203.1"/>
    </source>
</evidence>
<dbReference type="EMBL" id="GBRH01245692">
    <property type="protein sequence ID" value="JAD52203.1"/>
    <property type="molecule type" value="Transcribed_RNA"/>
</dbReference>
<protein>
    <submittedName>
        <fullName evidence="1">Uncharacterized protein</fullName>
    </submittedName>
</protein>
<name>A0A0A9AQR4_ARUDO</name>
<reference evidence="1" key="1">
    <citation type="submission" date="2014-09" db="EMBL/GenBank/DDBJ databases">
        <authorList>
            <person name="Magalhaes I.L.F."/>
            <person name="Oliveira U."/>
            <person name="Santos F.R."/>
            <person name="Vidigal T.H.D.A."/>
            <person name="Brescovit A.D."/>
            <person name="Santos A.J."/>
        </authorList>
    </citation>
    <scope>NUCLEOTIDE SEQUENCE</scope>
    <source>
        <tissue evidence="1">Shoot tissue taken approximately 20 cm above the soil surface</tissue>
    </source>
</reference>
<accession>A0A0A9AQR4</accession>
<sequence length="27" mass="2819">MEAFLSILTMDVGQVEELGYEGAGSDG</sequence>
<reference evidence="1" key="2">
    <citation type="journal article" date="2015" name="Data Brief">
        <title>Shoot transcriptome of the giant reed, Arundo donax.</title>
        <authorList>
            <person name="Barrero R.A."/>
            <person name="Guerrero F.D."/>
            <person name="Moolhuijzen P."/>
            <person name="Goolsby J.A."/>
            <person name="Tidwell J."/>
            <person name="Bellgard S.E."/>
            <person name="Bellgard M.I."/>
        </authorList>
    </citation>
    <scope>NUCLEOTIDE SEQUENCE</scope>
    <source>
        <tissue evidence="1">Shoot tissue taken approximately 20 cm above the soil surface</tissue>
    </source>
</reference>
<organism evidence="1">
    <name type="scientific">Arundo donax</name>
    <name type="common">Giant reed</name>
    <name type="synonym">Donax arundinaceus</name>
    <dbReference type="NCBI Taxonomy" id="35708"/>
    <lineage>
        <taxon>Eukaryota</taxon>
        <taxon>Viridiplantae</taxon>
        <taxon>Streptophyta</taxon>
        <taxon>Embryophyta</taxon>
        <taxon>Tracheophyta</taxon>
        <taxon>Spermatophyta</taxon>
        <taxon>Magnoliopsida</taxon>
        <taxon>Liliopsida</taxon>
        <taxon>Poales</taxon>
        <taxon>Poaceae</taxon>
        <taxon>PACMAD clade</taxon>
        <taxon>Arundinoideae</taxon>
        <taxon>Arundineae</taxon>
        <taxon>Arundo</taxon>
    </lineage>
</organism>
<proteinExistence type="predicted"/>
<dbReference type="AlphaFoldDB" id="A0A0A9AQR4"/>